<dbReference type="Proteomes" id="UP000027822">
    <property type="component" value="Unassembled WGS sequence"/>
</dbReference>
<feature type="domain" description="Probable ATP-binding protein BrxC alpha-helical" evidence="2">
    <location>
        <begin position="871"/>
        <end position="991"/>
    </location>
</feature>
<dbReference type="Pfam" id="PF25791">
    <property type="entry name" value="WHD_BREX_BrxC"/>
    <property type="match status" value="1"/>
</dbReference>
<feature type="domain" description="Probable ATP-binding protein BrxC winged helix-turn-helix" evidence="1">
    <location>
        <begin position="740"/>
        <end position="864"/>
    </location>
</feature>
<protein>
    <recommendedName>
        <fullName evidence="6">BREX system P-loop protein BrxC</fullName>
    </recommendedName>
</protein>
<dbReference type="STRING" id="574376.BAMA_19340"/>
<dbReference type="NCBIfam" id="NF033441">
    <property type="entry name" value="BREX_BrxC"/>
    <property type="match status" value="1"/>
</dbReference>
<dbReference type="AlphaFoldDB" id="A0A073KCE2"/>
<feature type="domain" description="Probable ATP-binding protein BrxC 4th six-stranded beta-sheet" evidence="3">
    <location>
        <begin position="559"/>
        <end position="732"/>
    </location>
</feature>
<gene>
    <name evidence="4" type="ORF">BAMA_19340</name>
</gene>
<dbReference type="EMBL" id="JOTN01000005">
    <property type="protein sequence ID" value="KEK19923.1"/>
    <property type="molecule type" value="Genomic_DNA"/>
</dbReference>
<evidence type="ECO:0000313" key="5">
    <source>
        <dbReference type="Proteomes" id="UP000027822"/>
    </source>
</evidence>
<evidence type="ECO:0000259" key="2">
    <source>
        <dbReference type="Pfam" id="PF25792"/>
    </source>
</evidence>
<organism evidence="4 5">
    <name type="scientific">Bacillus manliponensis</name>
    <dbReference type="NCBI Taxonomy" id="574376"/>
    <lineage>
        <taxon>Bacteria</taxon>
        <taxon>Bacillati</taxon>
        <taxon>Bacillota</taxon>
        <taxon>Bacilli</taxon>
        <taxon>Bacillales</taxon>
        <taxon>Bacillaceae</taxon>
        <taxon>Bacillus</taxon>
        <taxon>Bacillus cereus group</taxon>
    </lineage>
</organism>
<dbReference type="InterPro" id="IPR058036">
    <property type="entry name" value="BREX_BrxC_4th"/>
</dbReference>
<reference evidence="4 5" key="1">
    <citation type="submission" date="2014-06" db="EMBL/GenBank/DDBJ databases">
        <title>Draft genome sequence of Bacillus manliponensis JCM 15802 (MCCC 1A00708).</title>
        <authorList>
            <person name="Lai Q."/>
            <person name="Liu Y."/>
            <person name="Shao Z."/>
        </authorList>
    </citation>
    <scope>NUCLEOTIDE SEQUENCE [LARGE SCALE GENOMIC DNA]</scope>
    <source>
        <strain evidence="4 5">JCM 15802</strain>
    </source>
</reference>
<comment type="caution">
    <text evidence="4">The sequence shown here is derived from an EMBL/GenBank/DDBJ whole genome shotgun (WGS) entry which is preliminary data.</text>
</comment>
<dbReference type="InterPro" id="IPR058037">
    <property type="entry name" value="BREX_BrxC_helical"/>
</dbReference>
<name>A0A073KCE2_9BACI</name>
<dbReference type="OrthoDB" id="3201900at2"/>
<evidence type="ECO:0000259" key="3">
    <source>
        <dbReference type="Pfam" id="PF25796"/>
    </source>
</evidence>
<dbReference type="eggNOG" id="COG1293">
    <property type="taxonomic scope" value="Bacteria"/>
</dbReference>
<accession>A0A073KCE2</accession>
<dbReference type="InterPro" id="IPR058038">
    <property type="entry name" value="BREX_BrxC_wHTH"/>
</dbReference>
<evidence type="ECO:0008006" key="6">
    <source>
        <dbReference type="Google" id="ProtNLM"/>
    </source>
</evidence>
<sequence>MLLREMFVKDINRDIKGVIKVGQANEENVAQELDEYVVTNELLRHIRDFYASYQKGITGHTDNMGVWISGFFGSGKSHFLKILSYLLDNKAVMIDNETKKAIDFFREKISDPMVLANMKQASDVTTDVVLFNVDAKSESDSKNQKDAIVKVFNKVFNEMQGFCGSIPWVAELERQMVKDDTYANFKAKFNELSGVTWEEARYDIYYEEDSVVGALAATTKMSEESARNWYNKAEENYSLSVDRFAQKVREYVESKGKNHHVIFLVDEVGQYIGDNSQLMLNLQTVVEQLGVQCGGKVWVIVTSQQDIDSVTKVKGNDFSRVTGRFNTRLSLSSANVDEVIKKRILEKNDVAKETLTLLYKQKSSILKNLITFSTNTAEMKMYKDEEDFVDIYPFLPYQFNLLQHVFNGIRTHGASGKSLSEGERSLLAAFQETAVKYANTEAGALIPAASFFDTVESFLDSSIRAVIIHAENNERLNTEDIQVLKLLFLIKYVKELPSNLENIATLMVRHVDQDKIELKKEIEKSLSRLVKETLVQKNGDDYIFLTNDEQDVNREIKNMSIDSGELIQKISEVIFEEIYADKKYRYSKRYDFPFNSIIDDRTRGAQNNEIGLKILTPYYDNGTDLNSSELRAMSTREKNVIVHLPDETSYLEEMEEIMKIHTYLKQKGGSVSSQAIEDIKTRKSREVSERKSRLKTQVTEAIRSSHIYVNGTLLPEKDKNPSEKINEGFKLLIESIFNHLNDVKKFIDNPRELQVLLDNRDSQMTLDGTSDEPNILAHQEVNNFITRSYERKLQLTVKMITTRFSKEPFGWNEIDIIGIIIKLLKAQDIRVELSSETISLADKNMLNYLTKRDFVDRVRVNKRITTPPALITKAKDVAKEVFGISSLPNDEDGVMNKFKELSRDEKSTIELLLTHYSRRYYPGQEVLKDGLELFKAILLVKDATVFYNKVKEMEEDFLDYGEDVGVIKGFFEDQRKVYDDAASKIDLFDKSQTYVTDQEAIKIINDIKSILKKSEPYSDIHKLPSLVTKFNDKYVELLEKESEPVRSVIKSDFEKVKEELNKYEFKDKLLGRVQEAFTGLLTRLDRANEFADVISKKVESDRIKTVFFNEISTEIERTKPPVVAPPIGGTPSRTGSTPTVAVKKTKNVSMQNLLPETKEIKTKEDIDDIVKLIRQKLENEWNEDTIIKLI</sequence>
<dbReference type="InterPro" id="IPR027417">
    <property type="entry name" value="P-loop_NTPase"/>
</dbReference>
<dbReference type="Pfam" id="PF25792">
    <property type="entry name" value="BREX_BrxC_helical"/>
    <property type="match status" value="1"/>
</dbReference>
<evidence type="ECO:0000313" key="4">
    <source>
        <dbReference type="EMBL" id="KEK19923.1"/>
    </source>
</evidence>
<proteinExistence type="predicted"/>
<evidence type="ECO:0000259" key="1">
    <source>
        <dbReference type="Pfam" id="PF25791"/>
    </source>
</evidence>
<dbReference type="SUPFAM" id="SSF52540">
    <property type="entry name" value="P-loop containing nucleoside triphosphate hydrolases"/>
    <property type="match status" value="1"/>
</dbReference>
<keyword evidence="5" id="KW-1185">Reference proteome</keyword>
<dbReference type="InterPro" id="IPR047679">
    <property type="entry name" value="BREX_BrxC"/>
</dbReference>
<dbReference type="Pfam" id="PF25796">
    <property type="entry name" value="BREX_BrxC_4th"/>
    <property type="match status" value="1"/>
</dbReference>